<sequence>MTSVDDRAFGEKHVTGYCNRWAVWPGETIEFMVNCVPTSYHAEVVRLVHGDPNPDAPPTEEHTIETSISGTYPGQTQEIHAGSYVEIPHNPAFDLIDGCTLLTFINPTTPDAGHQSLLSKWDERTQTGYDLHIDADGSAAFRVGLQNNGESVAVSTGTALEADNWYALAATFDGEDGRLGVWQVPIDGPPHPTLRTGTEQTETRQLDGAAIATVTDTPVRIAGTSLSTSHHTAEGRFNGRIERPRVYDRVLEPSTIRTGMEPDREGPTDGLVAAWNFASGLSDGGIDEYDLIVDVGPNGHHGQAVQMPTRGVPGVTWTGETEDFARDPDQFGAIHFHDDDLVDADWDVDFEWTIPEGFNSGVYAVKLQTNTDEYYVPFFVTPEPATGTAPIAVLAPTATYLAYANYRFADDGGGGENAIGMAPILDESSVFLDAHPEYGNSLYDLHTDGHGCMYSSRLRPLINVSPSFIWGHAPPSNLQAFAQDLYLIAWLEHRGFEYDVITDDQLDEHGQDLLEPYNAVVTGSHPEYCSERMLDSIADYTQTGGRLLYLGGNGFYHAAEFHPDGKPILEVRRPQTNMIWTGQAGEIHHAFNGEKGGMWWSRDRHPQKLTGVGFSAQWEPSGGYYRRLEDSYHEDVEFIFDGVDAETFGRDGFITGAAAGQEMDRYDRTLGSPEDAFVLASSEGHSVYARRLIDENQSPKPFLDGPTSAAVRADMVYFRTGGGAVFSTGSMAWLGSLPVNGFDNDVARITGNVLEAFAADEPLPGNE</sequence>
<protein>
    <submittedName>
        <fullName evidence="2">N,N-dimethylformamidase</fullName>
    </submittedName>
</protein>
<evidence type="ECO:0000313" key="3">
    <source>
        <dbReference type="Proteomes" id="UP000282323"/>
    </source>
</evidence>
<proteinExistence type="predicted"/>
<dbReference type="InterPro" id="IPR046540">
    <property type="entry name" value="DMFA2_C"/>
</dbReference>
<keyword evidence="3" id="KW-1185">Reference proteome</keyword>
<organism evidence="2 3">
    <name type="scientific">Natrarchaeobius chitinivorans</name>
    <dbReference type="NCBI Taxonomy" id="1679083"/>
    <lineage>
        <taxon>Archaea</taxon>
        <taxon>Methanobacteriati</taxon>
        <taxon>Methanobacteriota</taxon>
        <taxon>Stenosarchaea group</taxon>
        <taxon>Halobacteria</taxon>
        <taxon>Halobacteriales</taxon>
        <taxon>Natrialbaceae</taxon>
        <taxon>Natrarchaeobius</taxon>
    </lineage>
</organism>
<dbReference type="Pfam" id="PF20254">
    <property type="entry name" value="DMFA2_C"/>
    <property type="match status" value="1"/>
</dbReference>
<dbReference type="InterPro" id="IPR029062">
    <property type="entry name" value="Class_I_gatase-like"/>
</dbReference>
<dbReference type="CDD" id="cd01653">
    <property type="entry name" value="GATase1"/>
    <property type="match status" value="1"/>
</dbReference>
<dbReference type="AlphaFoldDB" id="A0A3N6P6Z3"/>
<dbReference type="SUPFAM" id="SSF49899">
    <property type="entry name" value="Concanavalin A-like lectins/glucanases"/>
    <property type="match status" value="1"/>
</dbReference>
<evidence type="ECO:0000259" key="1">
    <source>
        <dbReference type="Pfam" id="PF20254"/>
    </source>
</evidence>
<feature type="domain" description="N,N-dimethylformamidase beta subunit-like C-terminal" evidence="1">
    <location>
        <begin position="310"/>
        <end position="743"/>
    </location>
</feature>
<dbReference type="Pfam" id="PF13385">
    <property type="entry name" value="Laminin_G_3"/>
    <property type="match status" value="1"/>
</dbReference>
<dbReference type="SUPFAM" id="SSF52317">
    <property type="entry name" value="Class I glutamine amidotransferase-like"/>
    <property type="match status" value="1"/>
</dbReference>
<name>A0A3N6P6Z3_NATCH</name>
<reference evidence="2 3" key="1">
    <citation type="submission" date="2018-10" db="EMBL/GenBank/DDBJ databases">
        <title>Natrarchaeobius chitinivorans gen. nov., sp. nov., and Natrarchaeobius haloalkaliphilus sp. nov., alkaliphilic, chitin-utilizing haloarchaea from hypersaline alkaline lakes.</title>
        <authorList>
            <person name="Sorokin D.Y."/>
            <person name="Elcheninov A.G."/>
            <person name="Kostrikina N.A."/>
            <person name="Bale N.J."/>
            <person name="Sinninghe Damste J.S."/>
            <person name="Khijniak T.V."/>
            <person name="Kublanov I.V."/>
            <person name="Toshchakov S.V."/>
        </authorList>
    </citation>
    <scope>NUCLEOTIDE SEQUENCE [LARGE SCALE GENOMIC DNA]</scope>
    <source>
        <strain evidence="2 3">AArcht4T</strain>
    </source>
</reference>
<evidence type="ECO:0000313" key="2">
    <source>
        <dbReference type="EMBL" id="RQG94179.1"/>
    </source>
</evidence>
<dbReference type="RefSeq" id="WP_124195936.1">
    <property type="nucleotide sequence ID" value="NZ_REGA01000010.1"/>
</dbReference>
<dbReference type="Proteomes" id="UP000282323">
    <property type="component" value="Unassembled WGS sequence"/>
</dbReference>
<gene>
    <name evidence="2" type="ORF">EA473_12440</name>
</gene>
<comment type="caution">
    <text evidence="2">The sequence shown here is derived from an EMBL/GenBank/DDBJ whole genome shotgun (WGS) entry which is preliminary data.</text>
</comment>
<accession>A0A3N6P6Z3</accession>
<dbReference type="OrthoDB" id="351016at2157"/>
<dbReference type="Gene3D" id="2.60.120.200">
    <property type="match status" value="1"/>
</dbReference>
<dbReference type="InterPro" id="IPR013320">
    <property type="entry name" value="ConA-like_dom_sf"/>
</dbReference>
<dbReference type="Gene3D" id="3.40.50.880">
    <property type="match status" value="1"/>
</dbReference>
<dbReference type="EMBL" id="REGA01000010">
    <property type="protein sequence ID" value="RQG94179.1"/>
    <property type="molecule type" value="Genomic_DNA"/>
</dbReference>